<evidence type="ECO:0000313" key="11">
    <source>
        <dbReference type="EMBL" id="RPE71189.1"/>
    </source>
</evidence>
<name>A0A3N4UUM7_9RHOB</name>
<feature type="active site" evidence="8">
    <location>
        <position position="308"/>
    </location>
</feature>
<dbReference type="NCBIfam" id="NF004126">
    <property type="entry name" value="PRK05614.1"/>
    <property type="match status" value="1"/>
</dbReference>
<dbReference type="NCBIfam" id="TIGR01798">
    <property type="entry name" value="cit_synth_I"/>
    <property type="match status" value="1"/>
</dbReference>
<dbReference type="Pfam" id="PF00285">
    <property type="entry name" value="Citrate_synt"/>
    <property type="match status" value="1"/>
</dbReference>
<evidence type="ECO:0000256" key="2">
    <source>
        <dbReference type="ARBA" id="ARBA00010566"/>
    </source>
</evidence>
<dbReference type="SUPFAM" id="SSF48256">
    <property type="entry name" value="Citrate synthase"/>
    <property type="match status" value="1"/>
</dbReference>
<dbReference type="EMBL" id="RKQK01000001">
    <property type="protein sequence ID" value="RPE71189.1"/>
    <property type="molecule type" value="Genomic_DNA"/>
</dbReference>
<dbReference type="InterPro" id="IPR002020">
    <property type="entry name" value="Citrate_synthase"/>
</dbReference>
<evidence type="ECO:0000256" key="5">
    <source>
        <dbReference type="ARBA" id="ARBA00049288"/>
    </source>
</evidence>
<dbReference type="GO" id="GO:0005737">
    <property type="term" value="C:cytoplasm"/>
    <property type="evidence" value="ECO:0007669"/>
    <property type="project" value="InterPro"/>
</dbReference>
<dbReference type="RefSeq" id="WP_123791427.1">
    <property type="nucleotide sequence ID" value="NZ_RKQK01000001.1"/>
</dbReference>
<dbReference type="Gene3D" id="1.10.230.10">
    <property type="entry name" value="Cytochrome P450-Terp, domain 2"/>
    <property type="match status" value="1"/>
</dbReference>
<dbReference type="CDD" id="cd06114">
    <property type="entry name" value="EcCS_like"/>
    <property type="match status" value="1"/>
</dbReference>
<protein>
    <recommendedName>
        <fullName evidence="6 7">Citrate synthase</fullName>
    </recommendedName>
</protein>
<sequence>MSETQKTATLTLDGKSYELPVHTPTEGPDVVDIRKLYSQAGVFTYDPGFTSTAACDSAITYIDGGEGVLLHRGYAIGELAEKSHYLEVCYLLLNGELPTAAEMEKFESLVTNHTMVHEQMHKFFSGFRRDAHPMAIMVGVVGAMSAFYHDSTDISDPHQREVATIRLIAKMPTIAAMAFKYTTGQPFVYPRNDLDYAANFLRMCFAVPAEEYEVNPILARAMDRIFTLHADHEQNASTSTVRLASSSGANPFACIAAGIACLWGPSHGGANQACLEMLQEIGTVDRIPEYIARAKDKNDPFRLMGFGHRVYKNFDPRATVMKQSADEVLDLLGVEDKPILQVAKELEKAALADPYFAEKKLFPNVDFYSGIILEAMGFPTSMFTPIFALSRTVGWISQWKEMIEDPAMKIGRPRQLYTGATQRDYTNVEDRD</sequence>
<dbReference type="InterPro" id="IPR016142">
    <property type="entry name" value="Citrate_synth-like_lrg_a-sub"/>
</dbReference>
<evidence type="ECO:0000256" key="10">
    <source>
        <dbReference type="RuleBase" id="RU003406"/>
    </source>
</evidence>
<dbReference type="GO" id="GO:0006099">
    <property type="term" value="P:tricarboxylic acid cycle"/>
    <property type="evidence" value="ECO:0007669"/>
    <property type="project" value="UniProtKB-UniRule"/>
</dbReference>
<dbReference type="GO" id="GO:0036440">
    <property type="term" value="F:citrate synthase activity"/>
    <property type="evidence" value="ECO:0007669"/>
    <property type="project" value="UniProtKB-EC"/>
</dbReference>
<keyword evidence="12" id="KW-1185">Reference proteome</keyword>
<evidence type="ECO:0000256" key="8">
    <source>
        <dbReference type="PIRSR" id="PIRSR001369-1"/>
    </source>
</evidence>
<dbReference type="PIRSF" id="PIRSF001369">
    <property type="entry name" value="Citrate_synth"/>
    <property type="match status" value="1"/>
</dbReference>
<comment type="pathway">
    <text evidence="1 9">Carbohydrate metabolism; tricarboxylic acid cycle; isocitrate from oxaloacetate: step 1/2.</text>
</comment>
<dbReference type="PROSITE" id="PS00480">
    <property type="entry name" value="CITRATE_SYNTHASE"/>
    <property type="match status" value="1"/>
</dbReference>
<comment type="caution">
    <text evidence="11">The sequence shown here is derived from an EMBL/GenBank/DDBJ whole genome shotgun (WGS) entry which is preliminary data.</text>
</comment>
<dbReference type="UniPathway" id="UPA00223">
    <property type="reaction ID" value="UER00717"/>
</dbReference>
<evidence type="ECO:0000256" key="1">
    <source>
        <dbReference type="ARBA" id="ARBA00004751"/>
    </source>
</evidence>
<gene>
    <name evidence="11" type="ORF">EDD53_0303</name>
</gene>
<dbReference type="PANTHER" id="PTHR42871">
    <property type="entry name" value="CITRATE SYNTHASE"/>
    <property type="match status" value="1"/>
</dbReference>
<dbReference type="InterPro" id="IPR024176">
    <property type="entry name" value="Citrate_synthase_bac-typ"/>
</dbReference>
<dbReference type="OrthoDB" id="9800864at2"/>
<evidence type="ECO:0000256" key="6">
    <source>
        <dbReference type="NCBIfam" id="TIGR01798"/>
    </source>
</evidence>
<dbReference type="InterPro" id="IPR010953">
    <property type="entry name" value="Citrate_synthase_typ-I"/>
</dbReference>
<dbReference type="Gene3D" id="1.10.580.10">
    <property type="entry name" value="Citrate Synthase, domain 1"/>
    <property type="match status" value="1"/>
</dbReference>
<dbReference type="Gene3D" id="2.20.28.60">
    <property type="match status" value="1"/>
</dbReference>
<dbReference type="PRINTS" id="PR00143">
    <property type="entry name" value="CITRTSNTHASE"/>
</dbReference>
<dbReference type="PANTHER" id="PTHR42871:SF1">
    <property type="entry name" value="CITRATE SYNTHASE"/>
    <property type="match status" value="1"/>
</dbReference>
<evidence type="ECO:0000256" key="9">
    <source>
        <dbReference type="RuleBase" id="RU003370"/>
    </source>
</evidence>
<dbReference type="InterPro" id="IPR016143">
    <property type="entry name" value="Citrate_synth-like_sm_a-sub"/>
</dbReference>
<evidence type="ECO:0000256" key="7">
    <source>
        <dbReference type="PIRNR" id="PIRNR001369"/>
    </source>
</evidence>
<accession>A0A3N4UUM7</accession>
<keyword evidence="3 9" id="KW-0816">Tricarboxylic acid cycle</keyword>
<evidence type="ECO:0000256" key="4">
    <source>
        <dbReference type="ARBA" id="ARBA00022679"/>
    </source>
</evidence>
<dbReference type="Proteomes" id="UP000269689">
    <property type="component" value="Unassembled WGS sequence"/>
</dbReference>
<dbReference type="InterPro" id="IPR036969">
    <property type="entry name" value="Citrate_synthase_sf"/>
</dbReference>
<comment type="similarity">
    <text evidence="2 7 10">Belongs to the citrate synthase family.</text>
</comment>
<evidence type="ECO:0000313" key="12">
    <source>
        <dbReference type="Proteomes" id="UP000269689"/>
    </source>
</evidence>
<comment type="catalytic activity">
    <reaction evidence="5 9">
        <text>oxaloacetate + acetyl-CoA + H2O = citrate + CoA + H(+)</text>
        <dbReference type="Rhea" id="RHEA:16845"/>
        <dbReference type="ChEBI" id="CHEBI:15377"/>
        <dbReference type="ChEBI" id="CHEBI:15378"/>
        <dbReference type="ChEBI" id="CHEBI:16452"/>
        <dbReference type="ChEBI" id="CHEBI:16947"/>
        <dbReference type="ChEBI" id="CHEBI:57287"/>
        <dbReference type="ChEBI" id="CHEBI:57288"/>
        <dbReference type="EC" id="2.3.3.16"/>
    </reaction>
</comment>
<proteinExistence type="inferred from homology"/>
<organism evidence="11 12">
    <name type="scientific">Pacificibacter maritimus</name>
    <dbReference type="NCBI Taxonomy" id="762213"/>
    <lineage>
        <taxon>Bacteria</taxon>
        <taxon>Pseudomonadati</taxon>
        <taxon>Pseudomonadota</taxon>
        <taxon>Alphaproteobacteria</taxon>
        <taxon>Rhodobacterales</taxon>
        <taxon>Roseobacteraceae</taxon>
        <taxon>Pacificibacter</taxon>
    </lineage>
</organism>
<feature type="active site" evidence="8">
    <location>
        <position position="366"/>
    </location>
</feature>
<dbReference type="AlphaFoldDB" id="A0A3N4UUM7"/>
<dbReference type="FunFam" id="1.10.230.10:FF:000002">
    <property type="entry name" value="Citrate synthase"/>
    <property type="match status" value="1"/>
</dbReference>
<evidence type="ECO:0000256" key="3">
    <source>
        <dbReference type="ARBA" id="ARBA00022532"/>
    </source>
</evidence>
<reference evidence="11 12" key="1">
    <citation type="submission" date="2018-11" db="EMBL/GenBank/DDBJ databases">
        <title>Genomic Encyclopedia of Type Strains, Phase IV (KMG-IV): sequencing the most valuable type-strain genomes for metagenomic binning, comparative biology and taxonomic classification.</title>
        <authorList>
            <person name="Goeker M."/>
        </authorList>
    </citation>
    <scope>NUCLEOTIDE SEQUENCE [LARGE SCALE GENOMIC DNA]</scope>
    <source>
        <strain evidence="11 12">DSM 104731</strain>
    </source>
</reference>
<dbReference type="InterPro" id="IPR019810">
    <property type="entry name" value="Citrate_synthase_AS"/>
</dbReference>
<keyword evidence="4 7" id="KW-0808">Transferase</keyword>